<proteinExistence type="predicted"/>
<evidence type="ECO:0000259" key="7">
    <source>
        <dbReference type="Pfam" id="PF23409"/>
    </source>
</evidence>
<dbReference type="OrthoDB" id="47802at2759"/>
<dbReference type="Pfam" id="PF03451">
    <property type="entry name" value="HELP"/>
    <property type="match status" value="1"/>
</dbReference>
<evidence type="ECO:0000256" key="5">
    <source>
        <dbReference type="PROSITE-ProRule" id="PRU00221"/>
    </source>
</evidence>
<evidence type="ECO:0000313" key="9">
    <source>
        <dbReference type="Proteomes" id="UP000053766"/>
    </source>
</evidence>
<feature type="compositionally biased region" description="Polar residues" evidence="6">
    <location>
        <begin position="96"/>
        <end position="118"/>
    </location>
</feature>
<dbReference type="Gene3D" id="2.130.10.10">
    <property type="entry name" value="YVTN repeat-like/Quinoprotein amine dehydrogenase"/>
    <property type="match status" value="3"/>
</dbReference>
<evidence type="ECO:0000256" key="4">
    <source>
        <dbReference type="ARBA" id="ARBA00023212"/>
    </source>
</evidence>
<dbReference type="InterPro" id="IPR001680">
    <property type="entry name" value="WD40_rpt"/>
</dbReference>
<keyword evidence="3" id="KW-0677">Repeat</keyword>
<evidence type="ECO:0000313" key="8">
    <source>
        <dbReference type="EMBL" id="KJH52279.1"/>
    </source>
</evidence>
<evidence type="ECO:0000256" key="3">
    <source>
        <dbReference type="ARBA" id="ARBA00022737"/>
    </source>
</evidence>
<feature type="domain" description="EML-like first beta-propeller" evidence="7">
    <location>
        <begin position="271"/>
        <end position="387"/>
    </location>
</feature>
<protein>
    <submittedName>
        <fullName evidence="8">HELP domain protein</fullName>
    </submittedName>
</protein>
<dbReference type="InterPro" id="IPR005108">
    <property type="entry name" value="HELP"/>
</dbReference>
<evidence type="ECO:0000256" key="6">
    <source>
        <dbReference type="SAM" id="MobiDB-lite"/>
    </source>
</evidence>
<dbReference type="Proteomes" id="UP000053766">
    <property type="component" value="Unassembled WGS sequence"/>
</dbReference>
<reference evidence="8 9" key="1">
    <citation type="submission" date="2013-11" db="EMBL/GenBank/DDBJ databases">
        <title>Draft genome of the bovine lungworm Dictyocaulus viviparus.</title>
        <authorList>
            <person name="Mitreva M."/>
        </authorList>
    </citation>
    <scope>NUCLEOTIDE SEQUENCE [LARGE SCALE GENOMIC DNA]</scope>
    <source>
        <strain evidence="8 9">HannoverDv2000</strain>
    </source>
</reference>
<organism evidence="8 9">
    <name type="scientific">Dictyocaulus viviparus</name>
    <name type="common">Bovine lungworm</name>
    <dbReference type="NCBI Taxonomy" id="29172"/>
    <lineage>
        <taxon>Eukaryota</taxon>
        <taxon>Metazoa</taxon>
        <taxon>Ecdysozoa</taxon>
        <taxon>Nematoda</taxon>
        <taxon>Chromadorea</taxon>
        <taxon>Rhabditida</taxon>
        <taxon>Rhabditina</taxon>
        <taxon>Rhabditomorpha</taxon>
        <taxon>Strongyloidea</taxon>
        <taxon>Metastrongylidae</taxon>
        <taxon>Dictyocaulus</taxon>
    </lineage>
</organism>
<dbReference type="InterPro" id="IPR036322">
    <property type="entry name" value="WD40_repeat_dom_sf"/>
</dbReference>
<dbReference type="SMART" id="SM00320">
    <property type="entry name" value="WD40"/>
    <property type="match status" value="7"/>
</dbReference>
<dbReference type="InterPro" id="IPR049813">
    <property type="entry name" value="Elp-1-like_TD"/>
</dbReference>
<keyword evidence="9" id="KW-1185">Reference proteome</keyword>
<dbReference type="EMBL" id="KN716167">
    <property type="protein sequence ID" value="KJH52279.1"/>
    <property type="molecule type" value="Genomic_DNA"/>
</dbReference>
<dbReference type="CDD" id="cd21931">
    <property type="entry name" value="TD_EMAP-like"/>
    <property type="match status" value="1"/>
</dbReference>
<dbReference type="PANTHER" id="PTHR13720:SF50">
    <property type="entry name" value="ECHINODERM MICROTUBULE-ASSOCIATED PROTEIN-LIKE 2"/>
    <property type="match status" value="1"/>
</dbReference>
<evidence type="ECO:0000256" key="1">
    <source>
        <dbReference type="ARBA" id="ARBA00004245"/>
    </source>
</evidence>
<name>A0A0D8Y8I2_DICVI</name>
<dbReference type="Pfam" id="PF23409">
    <property type="entry name" value="Beta-prop_EML"/>
    <property type="match status" value="1"/>
</dbReference>
<dbReference type="InterPro" id="IPR050630">
    <property type="entry name" value="WD_repeat_EMAP"/>
</dbReference>
<keyword evidence="2 5" id="KW-0853">WD repeat</keyword>
<dbReference type="InterPro" id="IPR015943">
    <property type="entry name" value="WD40/YVTN_repeat-like_dom_sf"/>
</dbReference>
<comment type="subcellular location">
    <subcellularLocation>
        <location evidence="1">Cytoplasm</location>
        <location evidence="1">Cytoskeleton</location>
    </subcellularLocation>
</comment>
<dbReference type="SUPFAM" id="SSF50978">
    <property type="entry name" value="WD40 repeat-like"/>
    <property type="match status" value="1"/>
</dbReference>
<dbReference type="STRING" id="29172.A0A0D8Y8I2"/>
<evidence type="ECO:0000256" key="2">
    <source>
        <dbReference type="ARBA" id="ARBA00022574"/>
    </source>
</evidence>
<dbReference type="PANTHER" id="PTHR13720">
    <property type="entry name" value="WD-40 REPEAT PROTEIN"/>
    <property type="match status" value="1"/>
</dbReference>
<sequence length="604" mass="67132">MMDIDPYESINQYNPYESIREETADELLLIENESLTERVAELEKIVSQQQAELSLFYGFSQSSASGSPLRKWMSHQDVKGTNNISSQSIADRLSRRTTPSLQSINQNPSSYTVSRSSSCNNRQPIFNSSTHTLQLQISGRSVNVPVPTEIENFDPATEQSAPNTPPPRLEWAYGYRGKDVRNNVHYLPTGELVYFCGSVVVLYNVGEHTQRHYTEHTSDVKCITVHPNRVIVASAQSTCHQRERRSEFELCDPILSSKDIENSLDTVHTVGRNKPKTVLAICFTKTGDVLTGDSNGTLSLWDPISFRAKKQAHTVHPGGIMALCVNRNENVLSAGKDRVIIEWETTDLVRRRKPTELPDDYGFPRVIINTERNTVIIGTSRNVLLVGGFEMDFIEIVNADFENVTCCVAVQPYSFITASADGEIRLHNTSSKTLEWRKNYGKGVTCITVNPTGSLLALGTCSGTWWLMDLSTKNLNFEQKESTQPITAIQFSPSGSSTGEFMDNAIIQDVKWATCNCRISFEVGCIAHSVEGITTICRSPSEDKVVIGRDNGSVRVYTYPVTSTSAGFHALSGHCHAVSSTVFTELNLITIGLVDNTIHQWKLQ</sequence>
<dbReference type="PROSITE" id="PS50294">
    <property type="entry name" value="WD_REPEATS_REGION"/>
    <property type="match status" value="1"/>
</dbReference>
<gene>
    <name evidence="8" type="ORF">DICVIV_01481</name>
</gene>
<reference evidence="9" key="2">
    <citation type="journal article" date="2016" name="Sci. Rep.">
        <title>Dictyocaulus viviparus genome, variome and transcriptome elucidate lungworm biology and support future intervention.</title>
        <authorList>
            <person name="McNulty S.N."/>
            <person name="Strube C."/>
            <person name="Rosa B.A."/>
            <person name="Martin J.C."/>
            <person name="Tyagi R."/>
            <person name="Choi Y.J."/>
            <person name="Wang Q."/>
            <person name="Hallsworth Pepin K."/>
            <person name="Zhang X."/>
            <person name="Ozersky P."/>
            <person name="Wilson R.K."/>
            <person name="Sternberg P.W."/>
            <person name="Gasser R.B."/>
            <person name="Mitreva M."/>
        </authorList>
    </citation>
    <scope>NUCLEOTIDE SEQUENCE [LARGE SCALE GENOMIC DNA]</scope>
    <source>
        <strain evidence="9">HannoverDv2000</strain>
    </source>
</reference>
<keyword evidence="4" id="KW-0963">Cytoplasm</keyword>
<dbReference type="InterPro" id="IPR055439">
    <property type="entry name" value="Beta-prop_EML_1st"/>
</dbReference>
<dbReference type="AlphaFoldDB" id="A0A0D8Y8I2"/>
<feature type="region of interest" description="Disordered" evidence="6">
    <location>
        <begin position="83"/>
        <end position="118"/>
    </location>
</feature>
<dbReference type="GO" id="GO:0008017">
    <property type="term" value="F:microtubule binding"/>
    <property type="evidence" value="ECO:0007669"/>
    <property type="project" value="TreeGrafter"/>
</dbReference>
<keyword evidence="4" id="KW-0206">Cytoskeleton</keyword>
<accession>A0A0D8Y8I2</accession>